<dbReference type="InterPro" id="IPR009056">
    <property type="entry name" value="Cyt_c-like_dom"/>
</dbReference>
<evidence type="ECO:0000259" key="6">
    <source>
        <dbReference type="PROSITE" id="PS51007"/>
    </source>
</evidence>
<dbReference type="GO" id="GO:0046872">
    <property type="term" value="F:metal ion binding"/>
    <property type="evidence" value="ECO:0007669"/>
    <property type="project" value="UniProtKB-KW"/>
</dbReference>
<evidence type="ECO:0000256" key="5">
    <source>
        <dbReference type="SAM" id="SignalP"/>
    </source>
</evidence>
<name>A0A9X3TZW6_9PROT</name>
<comment type="caution">
    <text evidence="7">The sequence shown here is derived from an EMBL/GenBank/DDBJ whole genome shotgun (WGS) entry which is preliminary data.</text>
</comment>
<evidence type="ECO:0000256" key="1">
    <source>
        <dbReference type="ARBA" id="ARBA00022617"/>
    </source>
</evidence>
<feature type="signal peptide" evidence="5">
    <location>
        <begin position="1"/>
        <end position="20"/>
    </location>
</feature>
<dbReference type="RefSeq" id="WP_274944762.1">
    <property type="nucleotide sequence ID" value="NZ_JANWOI010000005.1"/>
</dbReference>
<dbReference type="SUPFAM" id="SSF46626">
    <property type="entry name" value="Cytochrome c"/>
    <property type="match status" value="1"/>
</dbReference>
<dbReference type="GO" id="GO:0009055">
    <property type="term" value="F:electron transfer activity"/>
    <property type="evidence" value="ECO:0007669"/>
    <property type="project" value="InterPro"/>
</dbReference>
<keyword evidence="2 4" id="KW-0479">Metal-binding</keyword>
<dbReference type="Gene3D" id="1.10.760.10">
    <property type="entry name" value="Cytochrome c-like domain"/>
    <property type="match status" value="1"/>
</dbReference>
<dbReference type="EMBL" id="JANWOI010000005">
    <property type="protein sequence ID" value="MDA5195051.1"/>
    <property type="molecule type" value="Genomic_DNA"/>
</dbReference>
<reference evidence="7" key="2">
    <citation type="journal article" date="2023" name="Syst. Appl. Microbiol.">
        <title>Govania unica gen. nov., sp. nov., a rare biosphere bacterium that represents a novel family in the class Alphaproteobacteria.</title>
        <authorList>
            <person name="Vandamme P."/>
            <person name="Peeters C."/>
            <person name="Hettiarachchi A."/>
            <person name="Cnockaert M."/>
            <person name="Carlier A."/>
        </authorList>
    </citation>
    <scope>NUCLEOTIDE SEQUENCE</scope>
    <source>
        <strain evidence="7">LMG 31809</strain>
    </source>
</reference>
<keyword evidence="8" id="KW-1185">Reference proteome</keyword>
<evidence type="ECO:0000313" key="8">
    <source>
        <dbReference type="Proteomes" id="UP001141619"/>
    </source>
</evidence>
<dbReference type="PROSITE" id="PS51007">
    <property type="entry name" value="CYTC"/>
    <property type="match status" value="1"/>
</dbReference>
<dbReference type="InterPro" id="IPR036909">
    <property type="entry name" value="Cyt_c-like_dom_sf"/>
</dbReference>
<feature type="chain" id="PRO_5040953500" evidence="5">
    <location>
        <begin position="21"/>
        <end position="155"/>
    </location>
</feature>
<protein>
    <submittedName>
        <fullName evidence="7">Cytochrome c</fullName>
    </submittedName>
</protein>
<evidence type="ECO:0000256" key="2">
    <source>
        <dbReference type="ARBA" id="ARBA00022723"/>
    </source>
</evidence>
<keyword evidence="1 4" id="KW-0349">Heme</keyword>
<keyword evidence="5" id="KW-0732">Signal</keyword>
<dbReference type="Pfam" id="PF00034">
    <property type="entry name" value="Cytochrom_C"/>
    <property type="match status" value="1"/>
</dbReference>
<gene>
    <name evidence="7" type="ORF">NYP16_13935</name>
</gene>
<evidence type="ECO:0000256" key="4">
    <source>
        <dbReference type="PROSITE-ProRule" id="PRU00433"/>
    </source>
</evidence>
<dbReference type="Proteomes" id="UP001141619">
    <property type="component" value="Unassembled WGS sequence"/>
</dbReference>
<reference evidence="7" key="1">
    <citation type="submission" date="2022-08" db="EMBL/GenBank/DDBJ databases">
        <authorList>
            <person name="Vandamme P."/>
            <person name="Hettiarachchi A."/>
            <person name="Peeters C."/>
            <person name="Cnockaert M."/>
            <person name="Carlier A."/>
        </authorList>
    </citation>
    <scope>NUCLEOTIDE SEQUENCE</scope>
    <source>
        <strain evidence="7">LMG 31809</strain>
    </source>
</reference>
<sequence>MRGRWILPALMMVAPLTVQAEPDGAALYKRCAACHLASGAGVPGSFPPLDAHVGAIGETPQGRDYLVMVISSGLSGKLMVEGKTYQSTMPAQGGFNSEDVAALLNHVLSTVVKPASTAAAFTGDEVTAIRDRHKGLKASDVMAIRPQSTGSDKAK</sequence>
<evidence type="ECO:0000256" key="3">
    <source>
        <dbReference type="ARBA" id="ARBA00023004"/>
    </source>
</evidence>
<keyword evidence="3 4" id="KW-0408">Iron</keyword>
<dbReference type="GO" id="GO:0020037">
    <property type="term" value="F:heme binding"/>
    <property type="evidence" value="ECO:0007669"/>
    <property type="project" value="InterPro"/>
</dbReference>
<evidence type="ECO:0000313" key="7">
    <source>
        <dbReference type="EMBL" id="MDA5195051.1"/>
    </source>
</evidence>
<accession>A0A9X3TZW6</accession>
<proteinExistence type="predicted"/>
<organism evidence="7 8">
    <name type="scientific">Govanella unica</name>
    <dbReference type="NCBI Taxonomy" id="2975056"/>
    <lineage>
        <taxon>Bacteria</taxon>
        <taxon>Pseudomonadati</taxon>
        <taxon>Pseudomonadota</taxon>
        <taxon>Alphaproteobacteria</taxon>
        <taxon>Emcibacterales</taxon>
        <taxon>Govanellaceae</taxon>
        <taxon>Govanella</taxon>
    </lineage>
</organism>
<feature type="domain" description="Cytochrome c" evidence="6">
    <location>
        <begin position="19"/>
        <end position="111"/>
    </location>
</feature>
<dbReference type="AlphaFoldDB" id="A0A9X3TZW6"/>